<comment type="caution">
    <text evidence="1">The sequence shown here is derived from an EMBL/GenBank/DDBJ whole genome shotgun (WGS) entry which is preliminary data.</text>
</comment>
<accession>A0ABV6P3R2</accession>
<dbReference type="Proteomes" id="UP001589894">
    <property type="component" value="Unassembled WGS sequence"/>
</dbReference>
<sequence>MNRTVWLLGPQRRPTVQHVVRDLDPQSRIAFVTAGWQERESDDAELRDLLGGRGVNLTLHARWLDVHEQDREYGNAEREHHAAMAELRQLYLTQLDHVLQAAYAVARGKEGRPRFRDAALDDALEAVRLVDRQHLVRVRAAHDAFYAAWRPQERPAVARHRDEVRGLMADVEAVVIAGGHVGDLLTVLHLFHLEPYLPSVVLAWSAGAMALVDRVVLFHDHVPHGVAQTEVLGDGLGVVHGLVPLPHARRRLRTDDPIRMSALARRFAPARCLVLDDGVRIRLEADGSLPTGARVVTADGQVTPGETA</sequence>
<dbReference type="RefSeq" id="WP_377342995.1">
    <property type="nucleotide sequence ID" value="NZ_JBHLUE010000026.1"/>
</dbReference>
<organism evidence="1 2">
    <name type="scientific">Plantactinospora siamensis</name>
    <dbReference type="NCBI Taxonomy" id="555372"/>
    <lineage>
        <taxon>Bacteria</taxon>
        <taxon>Bacillati</taxon>
        <taxon>Actinomycetota</taxon>
        <taxon>Actinomycetes</taxon>
        <taxon>Micromonosporales</taxon>
        <taxon>Micromonosporaceae</taxon>
        <taxon>Plantactinospora</taxon>
    </lineage>
</organism>
<evidence type="ECO:0000313" key="2">
    <source>
        <dbReference type="Proteomes" id="UP001589894"/>
    </source>
</evidence>
<name>A0ABV6P3R2_9ACTN</name>
<protein>
    <submittedName>
        <fullName evidence="1">Uncharacterized protein</fullName>
    </submittedName>
</protein>
<proteinExistence type="predicted"/>
<evidence type="ECO:0000313" key="1">
    <source>
        <dbReference type="EMBL" id="MFC0567673.1"/>
    </source>
</evidence>
<dbReference type="Gene3D" id="3.40.50.880">
    <property type="match status" value="1"/>
</dbReference>
<dbReference type="InterPro" id="IPR029062">
    <property type="entry name" value="Class_I_gatase-like"/>
</dbReference>
<dbReference type="EMBL" id="JBHLUE010000026">
    <property type="protein sequence ID" value="MFC0567673.1"/>
    <property type="molecule type" value="Genomic_DNA"/>
</dbReference>
<keyword evidence="2" id="KW-1185">Reference proteome</keyword>
<reference evidence="1 2" key="1">
    <citation type="submission" date="2024-09" db="EMBL/GenBank/DDBJ databases">
        <authorList>
            <person name="Sun Q."/>
            <person name="Mori K."/>
        </authorList>
    </citation>
    <scope>NUCLEOTIDE SEQUENCE [LARGE SCALE GENOMIC DNA]</scope>
    <source>
        <strain evidence="1 2">TBRC 2205</strain>
    </source>
</reference>
<gene>
    <name evidence="1" type="ORF">ACFFHU_26480</name>
</gene>